<keyword evidence="1" id="KW-1133">Transmembrane helix</keyword>
<dbReference type="KEGG" id="lbc:LACBIDRAFT_333760"/>
<dbReference type="EMBL" id="DS547145">
    <property type="protein sequence ID" value="EDR00846.1"/>
    <property type="molecule type" value="Genomic_DNA"/>
</dbReference>
<dbReference type="GeneID" id="6084115"/>
<evidence type="ECO:0000313" key="2">
    <source>
        <dbReference type="EMBL" id="EDR00846.1"/>
    </source>
</evidence>
<gene>
    <name evidence="2" type="ORF">LACBIDRAFT_333760</name>
</gene>
<accession>B0DWZ6</accession>
<reference evidence="2 3" key="1">
    <citation type="journal article" date="2008" name="Nature">
        <title>The genome of Laccaria bicolor provides insights into mycorrhizal symbiosis.</title>
        <authorList>
            <person name="Martin F."/>
            <person name="Aerts A."/>
            <person name="Ahren D."/>
            <person name="Brun A."/>
            <person name="Danchin E.G.J."/>
            <person name="Duchaussoy F."/>
            <person name="Gibon J."/>
            <person name="Kohler A."/>
            <person name="Lindquist E."/>
            <person name="Pereda V."/>
            <person name="Salamov A."/>
            <person name="Shapiro H.J."/>
            <person name="Wuyts J."/>
            <person name="Blaudez D."/>
            <person name="Buee M."/>
            <person name="Brokstein P."/>
            <person name="Canbaeck B."/>
            <person name="Cohen D."/>
            <person name="Courty P.E."/>
            <person name="Coutinho P.M."/>
            <person name="Delaruelle C."/>
            <person name="Detter J.C."/>
            <person name="Deveau A."/>
            <person name="DiFazio S."/>
            <person name="Duplessis S."/>
            <person name="Fraissinet-Tachet L."/>
            <person name="Lucic E."/>
            <person name="Frey-Klett P."/>
            <person name="Fourrey C."/>
            <person name="Feussner I."/>
            <person name="Gay G."/>
            <person name="Grimwood J."/>
            <person name="Hoegger P.J."/>
            <person name="Jain P."/>
            <person name="Kilaru S."/>
            <person name="Labbe J."/>
            <person name="Lin Y.C."/>
            <person name="Legue V."/>
            <person name="Le Tacon F."/>
            <person name="Marmeisse R."/>
            <person name="Melayah D."/>
            <person name="Montanini B."/>
            <person name="Muratet M."/>
            <person name="Nehls U."/>
            <person name="Niculita-Hirzel H."/>
            <person name="Oudot-Le Secq M.P."/>
            <person name="Peter M."/>
            <person name="Quesneville H."/>
            <person name="Rajashekar B."/>
            <person name="Reich M."/>
            <person name="Rouhier N."/>
            <person name="Schmutz J."/>
            <person name="Yin T."/>
            <person name="Chalot M."/>
            <person name="Henrissat B."/>
            <person name="Kuees U."/>
            <person name="Lucas S."/>
            <person name="Van de Peer Y."/>
            <person name="Podila G.K."/>
            <person name="Polle A."/>
            <person name="Pukkila P.J."/>
            <person name="Richardson P.M."/>
            <person name="Rouze P."/>
            <person name="Sanders I.R."/>
            <person name="Stajich J.E."/>
            <person name="Tunlid A."/>
            <person name="Tuskan G."/>
            <person name="Grigoriev I.V."/>
        </authorList>
    </citation>
    <scope>NUCLEOTIDE SEQUENCE [LARGE SCALE GENOMIC DNA]</scope>
    <source>
        <strain evidence="3">S238N-H82 / ATCC MYA-4686</strain>
    </source>
</reference>
<proteinExistence type="predicted"/>
<dbReference type="AlphaFoldDB" id="B0DWZ6"/>
<keyword evidence="3" id="KW-1185">Reference proteome</keyword>
<evidence type="ECO:0000313" key="3">
    <source>
        <dbReference type="Proteomes" id="UP000001194"/>
    </source>
</evidence>
<dbReference type="InParanoid" id="B0DWZ6"/>
<evidence type="ECO:0000256" key="1">
    <source>
        <dbReference type="SAM" id="Phobius"/>
    </source>
</evidence>
<sequence length="434" mass="49401">MPNVDEGCMIFVHVQQATQRPICNRLHTYTGKYICTNICDIMISDTQKLGSTPRRRLRHYILYLSFSLVVNYSTTTIVSIVHANTQLIDNHNPPTHPPLLEAHITSPYPTLRSYTGNRNSKYVHKDWTCNPPLAEWFARKDWVRFPDRGVKARTNFYNRASESRSQLPRFVPAIDDYKTPAYPPTSHSRPHNPYTTNPPFVYRQYVCYHSQTGMRLDGCPLDLYSQLATQNTHPSTSHSTPHKPLHIQSSTRWMGTRKDWVRFPDGEEALNIFDPILQLPDQLVIAKHAPIYLVPLQVPRLTDVLRVPTIGLLSVSALKEVRAKTGFDSQTDTRKWHVDQFLHPSRASQLPACGESAIADATHQSCTPVLAANWQSQSTLPFKAYIHPPTSNSPFVYGQYVRLLFIIHGIEDGIMVHSKTGFNSQTELCCIWSG</sequence>
<feature type="transmembrane region" description="Helical" evidence="1">
    <location>
        <begin position="60"/>
        <end position="81"/>
    </location>
</feature>
<keyword evidence="1" id="KW-0472">Membrane</keyword>
<keyword evidence="1" id="KW-0812">Transmembrane</keyword>
<name>B0DWZ6_LACBS</name>
<dbReference type="RefSeq" id="XP_001888440.1">
    <property type="nucleotide sequence ID" value="XM_001888405.1"/>
</dbReference>
<protein>
    <submittedName>
        <fullName evidence="2">Predicted protein</fullName>
    </submittedName>
</protein>
<dbReference type="HOGENOM" id="CLU_631718_0_0_1"/>
<organism evidence="3">
    <name type="scientific">Laccaria bicolor (strain S238N-H82 / ATCC MYA-4686)</name>
    <name type="common">Bicoloured deceiver</name>
    <name type="synonym">Laccaria laccata var. bicolor</name>
    <dbReference type="NCBI Taxonomy" id="486041"/>
    <lineage>
        <taxon>Eukaryota</taxon>
        <taxon>Fungi</taxon>
        <taxon>Dikarya</taxon>
        <taxon>Basidiomycota</taxon>
        <taxon>Agaricomycotina</taxon>
        <taxon>Agaricomycetes</taxon>
        <taxon>Agaricomycetidae</taxon>
        <taxon>Agaricales</taxon>
        <taxon>Agaricineae</taxon>
        <taxon>Hydnangiaceae</taxon>
        <taxon>Laccaria</taxon>
    </lineage>
</organism>
<dbReference type="Proteomes" id="UP000001194">
    <property type="component" value="Unassembled WGS sequence"/>
</dbReference>